<proteinExistence type="predicted"/>
<gene>
    <name evidence="1" type="ORF">A9W98_17970</name>
</gene>
<dbReference type="RefSeq" id="WP_065133880.1">
    <property type="nucleotide sequence ID" value="NZ_MAEM01000243.1"/>
</dbReference>
<dbReference type="AlphaFoldDB" id="A0A1A6BHU4"/>
<name>A0A1A6BHU4_MYCGO</name>
<sequence>MSEKYTVYLSGFAETWVTVEADDPDEAAEKACNEASPLICHQCSKEVQVGDEWEPNAVFTKDGQEVWTANE</sequence>
<organism evidence="1 2">
    <name type="scientific">Mycobacterium gordonae</name>
    <dbReference type="NCBI Taxonomy" id="1778"/>
    <lineage>
        <taxon>Bacteria</taxon>
        <taxon>Bacillati</taxon>
        <taxon>Actinomycetota</taxon>
        <taxon>Actinomycetes</taxon>
        <taxon>Mycobacteriales</taxon>
        <taxon>Mycobacteriaceae</taxon>
        <taxon>Mycobacterium</taxon>
    </lineage>
</organism>
<accession>A0A1A6BHU4</accession>
<evidence type="ECO:0000313" key="2">
    <source>
        <dbReference type="Proteomes" id="UP000093757"/>
    </source>
</evidence>
<dbReference type="EMBL" id="MAEM01000243">
    <property type="protein sequence ID" value="OBS01871.1"/>
    <property type="molecule type" value="Genomic_DNA"/>
</dbReference>
<protein>
    <submittedName>
        <fullName evidence="1">Uncharacterized protein</fullName>
    </submittedName>
</protein>
<reference evidence="1 2" key="1">
    <citation type="submission" date="2016-06" db="EMBL/GenBank/DDBJ databases">
        <authorList>
            <person name="Kjaerup R.B."/>
            <person name="Dalgaard T.S."/>
            <person name="Juul-Madsen H.R."/>
        </authorList>
    </citation>
    <scope>NUCLEOTIDE SEQUENCE [LARGE SCALE GENOMIC DNA]</scope>
    <source>
        <strain evidence="1 2">1245752.6</strain>
    </source>
</reference>
<evidence type="ECO:0000313" key="1">
    <source>
        <dbReference type="EMBL" id="OBS01871.1"/>
    </source>
</evidence>
<dbReference type="Proteomes" id="UP000093757">
    <property type="component" value="Unassembled WGS sequence"/>
</dbReference>
<comment type="caution">
    <text evidence="1">The sequence shown here is derived from an EMBL/GenBank/DDBJ whole genome shotgun (WGS) entry which is preliminary data.</text>
</comment>